<keyword evidence="2" id="KW-1185">Reference proteome</keyword>
<evidence type="ECO:0000313" key="2">
    <source>
        <dbReference type="Proteomes" id="UP000622890"/>
    </source>
</evidence>
<comment type="caution">
    <text evidence="1">The sequence shown here is derived from an EMBL/GenBank/DDBJ whole genome shotgun (WGS) entry which is preliminary data.</text>
</comment>
<proteinExistence type="predicted"/>
<accession>A0A934ST40</accession>
<evidence type="ECO:0000313" key="1">
    <source>
        <dbReference type="EMBL" id="MBK4736291.1"/>
    </source>
</evidence>
<dbReference type="AlphaFoldDB" id="A0A934ST40"/>
<gene>
    <name evidence="1" type="ORF">JJB74_16835</name>
</gene>
<dbReference type="EMBL" id="JAEPBG010000007">
    <property type="protein sequence ID" value="MBK4736291.1"/>
    <property type="molecule type" value="Genomic_DNA"/>
</dbReference>
<organism evidence="1 2">
    <name type="scientific">Noviherbaspirillum pedocola</name>
    <dbReference type="NCBI Taxonomy" id="2801341"/>
    <lineage>
        <taxon>Bacteria</taxon>
        <taxon>Pseudomonadati</taxon>
        <taxon>Pseudomonadota</taxon>
        <taxon>Betaproteobacteria</taxon>
        <taxon>Burkholderiales</taxon>
        <taxon>Oxalobacteraceae</taxon>
        <taxon>Noviherbaspirillum</taxon>
    </lineage>
</organism>
<name>A0A934ST40_9BURK</name>
<protein>
    <submittedName>
        <fullName evidence="1">Uncharacterized protein</fullName>
    </submittedName>
</protein>
<dbReference type="Proteomes" id="UP000622890">
    <property type="component" value="Unassembled WGS sequence"/>
</dbReference>
<reference evidence="1" key="1">
    <citation type="submission" date="2021-01" db="EMBL/GenBank/DDBJ databases">
        <title>Genome sequence of strain Noviherbaspirillum sp. DKR-6.</title>
        <authorList>
            <person name="Chaudhary D.K."/>
        </authorList>
    </citation>
    <scope>NUCLEOTIDE SEQUENCE</scope>
    <source>
        <strain evidence="1">DKR-6</strain>
    </source>
</reference>
<dbReference type="RefSeq" id="WP_200593610.1">
    <property type="nucleotide sequence ID" value="NZ_JAEPBG010000007.1"/>
</dbReference>
<sequence>MADPASNAAQRPVATTLTNVHAATTNAPGAASGAPPQPRLPSLTSVVANSRLLSHATSISVARSFASFLALSGISAKSLDTLCTVGTAIDMIFLTNENLRTAITERSDKPGKMYPPAFDVKLKAIVGTFSGEFFDAITRTLHEIAALNFREELTGADIARMDALIAFVKSADMLSDYLHPMSSLNNSSEHTLARIKMCSHQILDAIRAFHMNNQ</sequence>